<keyword evidence="5" id="KW-0143">Chaperone</keyword>
<dbReference type="Gene3D" id="3.40.50.300">
    <property type="entry name" value="P-loop containing nucleotide triphosphate hydrolases"/>
    <property type="match status" value="1"/>
</dbReference>
<sequence length="315" mass="34833">MELVNRIVNGDRRAVARAITMIENGSPEKHDVLKALHSYTGRAYLVGITGPPGAGKSTLTDQLLFLLRKQGLQVGVIAVDPTSPFTGGAILGDRVRMGSHALDPGVFIRSMGTRGSLGGLAKATKEATRVLDAYGVDVVLVETVGVGQSELDIMHVADTTVVVLNPTAGDHIQTMKAGIMEIADVFVINKSDLPGADKTEREVNNMLDLIHDFDWRPPVVRTTSRDPGTFRELWEACSNHRVFLQESGGWEKKRQKRRQDEIVGIIEERLHQKIREWIENHATWQQVLEEVESGKKDPYQVADLILECYNTSTCD</sequence>
<dbReference type="Proteomes" id="UP001596002">
    <property type="component" value="Unassembled WGS sequence"/>
</dbReference>
<evidence type="ECO:0000313" key="7">
    <source>
        <dbReference type="Proteomes" id="UP001596002"/>
    </source>
</evidence>
<dbReference type="InterPro" id="IPR027417">
    <property type="entry name" value="P-loop_NTPase"/>
</dbReference>
<keyword evidence="7" id="KW-1185">Reference proteome</keyword>
<comment type="caution">
    <text evidence="6">The sequence shown here is derived from an EMBL/GenBank/DDBJ whole genome shotgun (WGS) entry which is preliminary data.</text>
</comment>
<keyword evidence="3" id="KW-0378">Hydrolase</keyword>
<evidence type="ECO:0000313" key="6">
    <source>
        <dbReference type="EMBL" id="MFC4767448.1"/>
    </source>
</evidence>
<protein>
    <submittedName>
        <fullName evidence="6">Methylmalonyl Co-A mutase-associated GTPase MeaB</fullName>
    </submittedName>
</protein>
<gene>
    <name evidence="6" type="primary">meaB</name>
    <name evidence="6" type="ORF">ACFO8Q_08735</name>
</gene>
<dbReference type="EMBL" id="JBHSHC010000060">
    <property type="protein sequence ID" value="MFC4767448.1"/>
    <property type="molecule type" value="Genomic_DNA"/>
</dbReference>
<accession>A0ABV9Q0L0</accession>
<organism evidence="6 7">
    <name type="scientific">Effusibacillus consociatus</name>
    <dbReference type="NCBI Taxonomy" id="1117041"/>
    <lineage>
        <taxon>Bacteria</taxon>
        <taxon>Bacillati</taxon>
        <taxon>Bacillota</taxon>
        <taxon>Bacilli</taxon>
        <taxon>Bacillales</taxon>
        <taxon>Alicyclobacillaceae</taxon>
        <taxon>Effusibacillus</taxon>
    </lineage>
</organism>
<keyword evidence="2" id="KW-0547">Nucleotide-binding</keyword>
<dbReference type="Gene3D" id="1.20.5.170">
    <property type="match status" value="1"/>
</dbReference>
<dbReference type="InterPro" id="IPR052040">
    <property type="entry name" value="GTPase/Isobutyryl-CoA_mutase"/>
</dbReference>
<comment type="similarity">
    <text evidence="1">Belongs to the SIMIBI class G3E GTPase family. ArgK/MeaB subfamily.</text>
</comment>
<dbReference type="RefSeq" id="WP_380025370.1">
    <property type="nucleotide sequence ID" value="NZ_JBHSHC010000060.1"/>
</dbReference>
<proteinExistence type="inferred from homology"/>
<dbReference type="SUPFAM" id="SSF52540">
    <property type="entry name" value="P-loop containing nucleoside triphosphate hydrolases"/>
    <property type="match status" value="1"/>
</dbReference>
<reference evidence="7" key="1">
    <citation type="journal article" date="2019" name="Int. J. Syst. Evol. Microbiol.">
        <title>The Global Catalogue of Microorganisms (GCM) 10K type strain sequencing project: providing services to taxonomists for standard genome sequencing and annotation.</title>
        <authorList>
            <consortium name="The Broad Institute Genomics Platform"/>
            <consortium name="The Broad Institute Genome Sequencing Center for Infectious Disease"/>
            <person name="Wu L."/>
            <person name="Ma J."/>
        </authorList>
    </citation>
    <scope>NUCLEOTIDE SEQUENCE [LARGE SCALE GENOMIC DNA]</scope>
    <source>
        <strain evidence="7">WYCCWR 12678</strain>
    </source>
</reference>
<evidence type="ECO:0000256" key="5">
    <source>
        <dbReference type="ARBA" id="ARBA00023186"/>
    </source>
</evidence>
<dbReference type="NCBIfam" id="TIGR00750">
    <property type="entry name" value="lao"/>
    <property type="match status" value="1"/>
</dbReference>
<keyword evidence="4" id="KW-0342">GTP-binding</keyword>
<name>A0ABV9Q0L0_9BACL</name>
<dbReference type="PANTHER" id="PTHR43087">
    <property type="entry name" value="LYSINE/ARGININE/ORNITHINE TRANSPORT SYSTEM KINASE"/>
    <property type="match status" value="1"/>
</dbReference>
<evidence type="ECO:0000256" key="1">
    <source>
        <dbReference type="ARBA" id="ARBA00009625"/>
    </source>
</evidence>
<dbReference type="InterPro" id="IPR005129">
    <property type="entry name" value="GTPase_ArgK"/>
</dbReference>
<dbReference type="Pfam" id="PF03308">
    <property type="entry name" value="MeaB"/>
    <property type="match status" value="1"/>
</dbReference>
<evidence type="ECO:0000256" key="3">
    <source>
        <dbReference type="ARBA" id="ARBA00022801"/>
    </source>
</evidence>
<dbReference type="PANTHER" id="PTHR43087:SF1">
    <property type="entry name" value="LAO_AO TRANSPORT SYSTEM ATPASE"/>
    <property type="match status" value="1"/>
</dbReference>
<evidence type="ECO:0000256" key="4">
    <source>
        <dbReference type="ARBA" id="ARBA00023134"/>
    </source>
</evidence>
<evidence type="ECO:0000256" key="2">
    <source>
        <dbReference type="ARBA" id="ARBA00022741"/>
    </source>
</evidence>
<dbReference type="CDD" id="cd03114">
    <property type="entry name" value="MMAA-like"/>
    <property type="match status" value="1"/>
</dbReference>